<evidence type="ECO:0000256" key="8">
    <source>
        <dbReference type="SAM" id="MobiDB-lite"/>
    </source>
</evidence>
<keyword evidence="11" id="KW-1185">Reference proteome</keyword>
<dbReference type="Gene3D" id="3.30.1490.490">
    <property type="match status" value="1"/>
</dbReference>
<dbReference type="GO" id="GO:0008270">
    <property type="term" value="F:zinc ion binding"/>
    <property type="evidence" value="ECO:0007669"/>
    <property type="project" value="UniProtKB-KW"/>
</dbReference>
<keyword evidence="4 7" id="KW-0863">Zinc-finger</keyword>
<evidence type="ECO:0000256" key="2">
    <source>
        <dbReference type="ARBA" id="ARBA00022723"/>
    </source>
</evidence>
<protein>
    <recommendedName>
        <fullName evidence="9">Zinc finger C2H2 LYAR-type domain-containing protein</fullName>
    </recommendedName>
</protein>
<evidence type="ECO:0000259" key="9">
    <source>
        <dbReference type="Pfam" id="PF08790"/>
    </source>
</evidence>
<evidence type="ECO:0000256" key="6">
    <source>
        <dbReference type="ARBA" id="ARBA00023242"/>
    </source>
</evidence>
<dbReference type="Proteomes" id="UP000761534">
    <property type="component" value="Unassembled WGS sequence"/>
</dbReference>
<comment type="caution">
    <text evidence="10">The sequence shown here is derived from an EMBL/GenBank/DDBJ whole genome shotgun (WGS) entry which is preliminary data.</text>
</comment>
<dbReference type="Pfam" id="PF08790">
    <property type="entry name" value="zf-LYAR"/>
    <property type="match status" value="1"/>
</dbReference>
<dbReference type="AlphaFoldDB" id="A0A642UPT7"/>
<sequence>MGHFNKCRDAYFTCIDCSTTFEGDEFKNHTSCITEKEKYEKGYGKKQQKNKQPQPQPVPQPAPEPDHKAEVNGGSKKKEKHKKADTKELVPSGKAVEFSKVLKALKKKHNQKRKQILKNIKVENCNGELVLKLADL</sequence>
<evidence type="ECO:0000256" key="1">
    <source>
        <dbReference type="ARBA" id="ARBA00004123"/>
    </source>
</evidence>
<evidence type="ECO:0000256" key="3">
    <source>
        <dbReference type="ARBA" id="ARBA00022737"/>
    </source>
</evidence>
<feature type="region of interest" description="Disordered" evidence="8">
    <location>
        <begin position="38"/>
        <end position="90"/>
    </location>
</feature>
<proteinExistence type="predicted"/>
<gene>
    <name evidence="10" type="ORF">TRICI_005743</name>
</gene>
<evidence type="ECO:0000256" key="4">
    <source>
        <dbReference type="ARBA" id="ARBA00022771"/>
    </source>
</evidence>
<keyword evidence="5" id="KW-0862">Zinc</keyword>
<evidence type="ECO:0000256" key="5">
    <source>
        <dbReference type="ARBA" id="ARBA00022833"/>
    </source>
</evidence>
<dbReference type="VEuPathDB" id="FungiDB:TRICI_005743"/>
<comment type="subcellular location">
    <subcellularLocation>
        <location evidence="1">Nucleus</location>
    </subcellularLocation>
</comment>
<dbReference type="GO" id="GO:0006364">
    <property type="term" value="P:rRNA processing"/>
    <property type="evidence" value="ECO:0007669"/>
    <property type="project" value="TreeGrafter"/>
</dbReference>
<dbReference type="GO" id="GO:0000122">
    <property type="term" value="P:negative regulation of transcription by RNA polymerase II"/>
    <property type="evidence" value="ECO:0007669"/>
    <property type="project" value="TreeGrafter"/>
</dbReference>
<dbReference type="EMBL" id="SWFS01000445">
    <property type="protein sequence ID" value="KAA8903201.1"/>
    <property type="molecule type" value="Genomic_DNA"/>
</dbReference>
<feature type="compositionally biased region" description="Pro residues" evidence="8">
    <location>
        <begin position="54"/>
        <end position="63"/>
    </location>
</feature>
<reference evidence="10" key="1">
    <citation type="journal article" date="2019" name="G3 (Bethesda)">
        <title>Genome Assemblies of Two Rare Opportunistic Yeast Pathogens: Diutina rugosa (syn. Candida rugosa) and Trichomonascus ciferrii (syn. Candida ciferrii).</title>
        <authorList>
            <person name="Mixao V."/>
            <person name="Saus E."/>
            <person name="Hansen A.P."/>
            <person name="Lass-Florl C."/>
            <person name="Gabaldon T."/>
        </authorList>
    </citation>
    <scope>NUCLEOTIDE SEQUENCE</scope>
    <source>
        <strain evidence="10">CBS 4856</strain>
    </source>
</reference>
<keyword evidence="3" id="KW-0677">Repeat</keyword>
<keyword evidence="2" id="KW-0479">Metal-binding</keyword>
<dbReference type="PROSITE" id="PS51804">
    <property type="entry name" value="ZF_C2HC_LYAR"/>
    <property type="match status" value="1"/>
</dbReference>
<feature type="domain" description="Zinc finger C2H2 LYAR-type" evidence="9">
    <location>
        <begin position="12"/>
        <end position="39"/>
    </location>
</feature>
<dbReference type="OrthoDB" id="21474at2759"/>
<dbReference type="GO" id="GO:0005730">
    <property type="term" value="C:nucleolus"/>
    <property type="evidence" value="ECO:0007669"/>
    <property type="project" value="TreeGrafter"/>
</dbReference>
<feature type="compositionally biased region" description="Basic residues" evidence="8">
    <location>
        <begin position="75"/>
        <end position="84"/>
    </location>
</feature>
<dbReference type="PANTHER" id="PTHR13100">
    <property type="entry name" value="CELL GROWTH-REGULATING NUCLEOLAR PROTEIN LYAR"/>
    <property type="match status" value="1"/>
</dbReference>
<name>A0A642UPT7_9ASCO</name>
<dbReference type="InterPro" id="IPR014898">
    <property type="entry name" value="Znf_C2H2_LYAR"/>
</dbReference>
<dbReference type="PANTHER" id="PTHR13100:SF10">
    <property type="entry name" value="CELL GROWTH-REGULATING NUCLEOLAR PROTEIN"/>
    <property type="match status" value="1"/>
</dbReference>
<keyword evidence="6" id="KW-0539">Nucleus</keyword>
<evidence type="ECO:0000256" key="7">
    <source>
        <dbReference type="PROSITE-ProRule" id="PRU01145"/>
    </source>
</evidence>
<dbReference type="SUPFAM" id="SSF57667">
    <property type="entry name" value="beta-beta-alpha zinc fingers"/>
    <property type="match status" value="1"/>
</dbReference>
<accession>A0A642UPT7</accession>
<dbReference type="InterPro" id="IPR039999">
    <property type="entry name" value="LYAR"/>
</dbReference>
<evidence type="ECO:0000313" key="10">
    <source>
        <dbReference type="EMBL" id="KAA8903201.1"/>
    </source>
</evidence>
<dbReference type="GO" id="GO:0003677">
    <property type="term" value="F:DNA binding"/>
    <property type="evidence" value="ECO:0007669"/>
    <property type="project" value="InterPro"/>
</dbReference>
<evidence type="ECO:0000313" key="11">
    <source>
        <dbReference type="Proteomes" id="UP000761534"/>
    </source>
</evidence>
<dbReference type="InterPro" id="IPR036236">
    <property type="entry name" value="Znf_C2H2_sf"/>
</dbReference>
<organism evidence="10 11">
    <name type="scientific">Trichomonascus ciferrii</name>
    <dbReference type="NCBI Taxonomy" id="44093"/>
    <lineage>
        <taxon>Eukaryota</taxon>
        <taxon>Fungi</taxon>
        <taxon>Dikarya</taxon>
        <taxon>Ascomycota</taxon>
        <taxon>Saccharomycotina</taxon>
        <taxon>Dipodascomycetes</taxon>
        <taxon>Dipodascales</taxon>
        <taxon>Trichomonascaceae</taxon>
        <taxon>Trichomonascus</taxon>
        <taxon>Trichomonascus ciferrii complex</taxon>
    </lineage>
</organism>